<dbReference type="Gene3D" id="3.40.50.300">
    <property type="entry name" value="P-loop containing nucleotide triphosphate hydrolases"/>
    <property type="match status" value="1"/>
</dbReference>
<dbReference type="InterPro" id="IPR003593">
    <property type="entry name" value="AAA+_ATPase"/>
</dbReference>
<organism evidence="11 12">
    <name type="scientific">Kordiimonas pumila</name>
    <dbReference type="NCBI Taxonomy" id="2161677"/>
    <lineage>
        <taxon>Bacteria</taxon>
        <taxon>Pseudomonadati</taxon>
        <taxon>Pseudomonadota</taxon>
        <taxon>Alphaproteobacteria</taxon>
        <taxon>Kordiimonadales</taxon>
        <taxon>Kordiimonadaceae</taxon>
        <taxon>Kordiimonas</taxon>
    </lineage>
</organism>
<dbReference type="InterPro" id="IPR039421">
    <property type="entry name" value="Type_1_exporter"/>
</dbReference>
<dbReference type="Pfam" id="PF00664">
    <property type="entry name" value="ABC_membrane"/>
    <property type="match status" value="1"/>
</dbReference>
<dbReference type="SUPFAM" id="SSF52540">
    <property type="entry name" value="P-loop containing nucleoside triphosphate hydrolases"/>
    <property type="match status" value="1"/>
</dbReference>
<keyword evidence="3" id="KW-0547">Nucleotide-binding</keyword>
<keyword evidence="12" id="KW-1185">Reference proteome</keyword>
<feature type="transmembrane region" description="Helical" evidence="8">
    <location>
        <begin position="20"/>
        <end position="43"/>
    </location>
</feature>
<feature type="compositionally biased region" description="Polar residues" evidence="7">
    <location>
        <begin position="590"/>
        <end position="603"/>
    </location>
</feature>
<evidence type="ECO:0000256" key="5">
    <source>
        <dbReference type="ARBA" id="ARBA00022989"/>
    </source>
</evidence>
<dbReference type="InterPro" id="IPR011527">
    <property type="entry name" value="ABC1_TM_dom"/>
</dbReference>
<keyword evidence="4" id="KW-0067">ATP-binding</keyword>
<evidence type="ECO:0000313" key="11">
    <source>
        <dbReference type="EMBL" id="MFC3051701.1"/>
    </source>
</evidence>
<sequence length="615" mass="66081">MALIEDYKREEHAFRKTLKTAVGFSLISNVCMLAMPVFMFQVYDRVLMSRNMETLFALAIFALVILIVYGFFDYVKNALLIKAATRMEANLSGLILAGELARSVDSNAQSVRDLASLKQVATSPAFSSLFDLPTFPLYLLLLFLIHPVLGAAVIVGGGIILFIGVWGARVTSVLNKDHLEAATSASRSLEMHLSSQELIKAQGLYKEAVSEWGHKYGEQLERQVESSTKMAAFAGASKATRQIVQVALIATGAFLVLIDHATGGVIFAAAMIGGRALMPVEAVVGSWRTLVQAYDVRARLMTRLEDINLPENRTQLPSPSGAIGIERVVYVPRPGAQPIIKGISGKIRSGEIVAIIGPSGAGKSTLAKMLVGYLQPSSGMVTLDGQDINTWDPTARGQHIGYMPQQISFFNMTVRENIARMRVDDPPELAIHAAKLAGVHELVMSLPDGYDTVISRSGFQPSGGQSQLIALARAFYGMPKVLILDEPNAALDQQGENTFHKALRLAKKNKITTIIVTQRPSVLQFVDKVMVMQAGIVKEYGDKDTVLKSGAVSTKNQAAIQKAAASNKPAPTNGAAGAKAATPKEKPQASKESSAPQKPQQPDSGVPATETKGEA</sequence>
<evidence type="ECO:0000259" key="9">
    <source>
        <dbReference type="PROSITE" id="PS50893"/>
    </source>
</evidence>
<dbReference type="PANTHER" id="PTHR43394">
    <property type="entry name" value="ATP-DEPENDENT PERMEASE MDL1, MITOCHONDRIAL"/>
    <property type="match status" value="1"/>
</dbReference>
<keyword evidence="5 8" id="KW-1133">Transmembrane helix</keyword>
<dbReference type="PROSITE" id="PS50929">
    <property type="entry name" value="ABC_TM1F"/>
    <property type="match status" value="1"/>
</dbReference>
<dbReference type="SMART" id="SM00382">
    <property type="entry name" value="AAA"/>
    <property type="match status" value="1"/>
</dbReference>
<evidence type="ECO:0000256" key="1">
    <source>
        <dbReference type="ARBA" id="ARBA00004651"/>
    </source>
</evidence>
<dbReference type="SUPFAM" id="SSF90123">
    <property type="entry name" value="ABC transporter transmembrane region"/>
    <property type="match status" value="1"/>
</dbReference>
<feature type="transmembrane region" description="Helical" evidence="8">
    <location>
        <begin position="246"/>
        <end position="272"/>
    </location>
</feature>
<dbReference type="EMBL" id="JBHRSL010000004">
    <property type="protein sequence ID" value="MFC3051701.1"/>
    <property type="molecule type" value="Genomic_DNA"/>
</dbReference>
<feature type="domain" description="ABC transporter" evidence="9">
    <location>
        <begin position="323"/>
        <end position="559"/>
    </location>
</feature>
<reference evidence="12" key="1">
    <citation type="journal article" date="2019" name="Int. J. Syst. Evol. Microbiol.">
        <title>The Global Catalogue of Microorganisms (GCM) 10K type strain sequencing project: providing services to taxonomists for standard genome sequencing and annotation.</title>
        <authorList>
            <consortium name="The Broad Institute Genomics Platform"/>
            <consortium name="The Broad Institute Genome Sequencing Center for Infectious Disease"/>
            <person name="Wu L."/>
            <person name="Ma J."/>
        </authorList>
    </citation>
    <scope>NUCLEOTIDE SEQUENCE [LARGE SCALE GENOMIC DNA]</scope>
    <source>
        <strain evidence="12">KCTC 62164</strain>
    </source>
</reference>
<feature type="compositionally biased region" description="Low complexity" evidence="7">
    <location>
        <begin position="567"/>
        <end position="581"/>
    </location>
</feature>
<comment type="subcellular location">
    <subcellularLocation>
        <location evidence="1">Cell membrane</location>
        <topology evidence="1">Multi-pass membrane protein</topology>
    </subcellularLocation>
</comment>
<evidence type="ECO:0000256" key="8">
    <source>
        <dbReference type="SAM" id="Phobius"/>
    </source>
</evidence>
<dbReference type="NCBIfam" id="TIGR01842">
    <property type="entry name" value="type_I_sec_PrtD"/>
    <property type="match status" value="1"/>
</dbReference>
<dbReference type="InterPro" id="IPR036640">
    <property type="entry name" value="ABC1_TM_sf"/>
</dbReference>
<dbReference type="PANTHER" id="PTHR43394:SF1">
    <property type="entry name" value="ATP-BINDING CASSETTE SUB-FAMILY B MEMBER 10, MITOCHONDRIAL"/>
    <property type="match status" value="1"/>
</dbReference>
<name>A0ABV7D4F7_9PROT</name>
<feature type="region of interest" description="Disordered" evidence="7">
    <location>
        <begin position="560"/>
        <end position="615"/>
    </location>
</feature>
<dbReference type="PROSITE" id="PS50893">
    <property type="entry name" value="ABC_TRANSPORTER_2"/>
    <property type="match status" value="1"/>
</dbReference>
<comment type="caution">
    <text evidence="11">The sequence shown here is derived from an EMBL/GenBank/DDBJ whole genome shotgun (WGS) entry which is preliminary data.</text>
</comment>
<evidence type="ECO:0000256" key="4">
    <source>
        <dbReference type="ARBA" id="ARBA00022840"/>
    </source>
</evidence>
<keyword evidence="2 8" id="KW-0812">Transmembrane</keyword>
<dbReference type="InterPro" id="IPR003439">
    <property type="entry name" value="ABC_transporter-like_ATP-bd"/>
</dbReference>
<dbReference type="InterPro" id="IPR010128">
    <property type="entry name" value="ATPase_T1SS_PrtD-like"/>
</dbReference>
<dbReference type="InterPro" id="IPR027417">
    <property type="entry name" value="P-loop_NTPase"/>
</dbReference>
<evidence type="ECO:0000256" key="6">
    <source>
        <dbReference type="ARBA" id="ARBA00023136"/>
    </source>
</evidence>
<evidence type="ECO:0000256" key="3">
    <source>
        <dbReference type="ARBA" id="ARBA00022741"/>
    </source>
</evidence>
<dbReference type="Pfam" id="PF00005">
    <property type="entry name" value="ABC_tran"/>
    <property type="match status" value="1"/>
</dbReference>
<dbReference type="Proteomes" id="UP001595444">
    <property type="component" value="Unassembled WGS sequence"/>
</dbReference>
<evidence type="ECO:0000259" key="10">
    <source>
        <dbReference type="PROSITE" id="PS50929"/>
    </source>
</evidence>
<dbReference type="Gene3D" id="1.20.1560.10">
    <property type="entry name" value="ABC transporter type 1, transmembrane domain"/>
    <property type="match status" value="1"/>
</dbReference>
<feature type="transmembrane region" description="Helical" evidence="8">
    <location>
        <begin position="55"/>
        <end position="72"/>
    </location>
</feature>
<dbReference type="RefSeq" id="WP_194215173.1">
    <property type="nucleotide sequence ID" value="NZ_CP061205.1"/>
</dbReference>
<evidence type="ECO:0000313" key="12">
    <source>
        <dbReference type="Proteomes" id="UP001595444"/>
    </source>
</evidence>
<evidence type="ECO:0000256" key="2">
    <source>
        <dbReference type="ARBA" id="ARBA00022692"/>
    </source>
</evidence>
<keyword evidence="6 8" id="KW-0472">Membrane</keyword>
<protein>
    <submittedName>
        <fullName evidence="11">Type I secretion system permease/ATPase</fullName>
    </submittedName>
</protein>
<gene>
    <name evidence="11" type="ORF">ACFOKA_07285</name>
</gene>
<feature type="domain" description="ABC transmembrane type-1" evidence="10">
    <location>
        <begin position="21"/>
        <end position="292"/>
    </location>
</feature>
<proteinExistence type="predicted"/>
<evidence type="ECO:0000256" key="7">
    <source>
        <dbReference type="SAM" id="MobiDB-lite"/>
    </source>
</evidence>
<feature type="transmembrane region" description="Helical" evidence="8">
    <location>
        <begin position="137"/>
        <end position="166"/>
    </location>
</feature>
<accession>A0ABV7D4F7</accession>